<evidence type="ECO:0008006" key="3">
    <source>
        <dbReference type="Google" id="ProtNLM"/>
    </source>
</evidence>
<name>A0ABQ1LCP3_9SPHI</name>
<proteinExistence type="predicted"/>
<evidence type="ECO:0000313" key="1">
    <source>
        <dbReference type="EMBL" id="GGC22218.1"/>
    </source>
</evidence>
<organism evidence="1 2">
    <name type="scientific">Parapedobacter defluvii</name>
    <dbReference type="NCBI Taxonomy" id="2045106"/>
    <lineage>
        <taxon>Bacteria</taxon>
        <taxon>Pseudomonadati</taxon>
        <taxon>Bacteroidota</taxon>
        <taxon>Sphingobacteriia</taxon>
        <taxon>Sphingobacteriales</taxon>
        <taxon>Sphingobacteriaceae</taxon>
        <taxon>Parapedobacter</taxon>
    </lineage>
</organism>
<sequence>MEYSFSDDDPGHAYITLEKSNGSNIQRLSFGFYPKVDTWVSINKLPIASGIGEEYSNLLRRSDIRLTRTITATKFNNAISQALTSSGKLYDLNDYNCTDYALEVFNSTQTGSQELDVPNSNIGYTTPAGLYGYLDQKRIGGDSGVSNVSSRPPISTNCN</sequence>
<dbReference type="EMBL" id="BMIK01000003">
    <property type="protein sequence ID" value="GGC22218.1"/>
    <property type="molecule type" value="Genomic_DNA"/>
</dbReference>
<comment type="caution">
    <text evidence="1">The sequence shown here is derived from an EMBL/GenBank/DDBJ whole genome shotgun (WGS) entry which is preliminary data.</text>
</comment>
<protein>
    <recommendedName>
        <fullName evidence="3">Permuted papain-like amidase enzyme, YaeF/YiiX, C92 family</fullName>
    </recommendedName>
</protein>
<reference evidence="2" key="1">
    <citation type="journal article" date="2019" name="Int. J. Syst. Evol. Microbiol.">
        <title>The Global Catalogue of Microorganisms (GCM) 10K type strain sequencing project: providing services to taxonomists for standard genome sequencing and annotation.</title>
        <authorList>
            <consortium name="The Broad Institute Genomics Platform"/>
            <consortium name="The Broad Institute Genome Sequencing Center for Infectious Disease"/>
            <person name="Wu L."/>
            <person name="Ma J."/>
        </authorList>
    </citation>
    <scope>NUCLEOTIDE SEQUENCE [LARGE SCALE GENOMIC DNA]</scope>
    <source>
        <strain evidence="2">CGMCC 1.15342</strain>
    </source>
</reference>
<accession>A0ABQ1LCP3</accession>
<gene>
    <name evidence="1" type="ORF">GCM10011386_12690</name>
</gene>
<keyword evidence="2" id="KW-1185">Reference proteome</keyword>
<evidence type="ECO:0000313" key="2">
    <source>
        <dbReference type="Proteomes" id="UP000597338"/>
    </source>
</evidence>
<dbReference type="Proteomes" id="UP000597338">
    <property type="component" value="Unassembled WGS sequence"/>
</dbReference>